<dbReference type="InterPro" id="IPR002933">
    <property type="entry name" value="Peptidase_M20"/>
</dbReference>
<dbReference type="OrthoDB" id="9777385at2"/>
<dbReference type="EMBL" id="LGAP01000012">
    <property type="protein sequence ID" value="KOF17292.1"/>
    <property type="molecule type" value="Genomic_DNA"/>
</dbReference>
<feature type="binding site" evidence="2">
    <location>
        <position position="101"/>
    </location>
    <ligand>
        <name>Mn(2+)</name>
        <dbReference type="ChEBI" id="CHEBI:29035"/>
        <label>2</label>
    </ligand>
</feature>
<sequence length="385" mass="41255">MSRHDISPDRIAETIAWRHHLHAHPELAFEERETSAFIAGKLTEWGIPVKGGYGGTGLIGTLSRGTSPRTIAIRADMDALPIVEASGVAYPSKTSGKMHACGHDGHVSMLLAAARQASEIDFDGTVHFIFQPAEEAEGGARAMVADGLFRDFPADAVYALHNWPALDVGTCVARDDAMMAAFGVFEIRVTGRGAHGAMPHEGADPLVAAAQIVTALQTIASRNVSPLDAAVVSVTQIHGGDAWNVIPQDAVIRGTTRWFAREVGEILEKRMRTLVSAVAEGLGCSADLDYQYRYPATINDATSAAFVRSIAAQNNALSVVDAAPSMAAEDFAFMLEERPGCYLWLGARRDGTNPGLHSPHYDFNDTIIPQGVDLWTRLIATSLGR</sequence>
<dbReference type="Pfam" id="PF07687">
    <property type="entry name" value="M20_dimer"/>
    <property type="match status" value="1"/>
</dbReference>
<feature type="binding site" evidence="2">
    <location>
        <position position="103"/>
    </location>
    <ligand>
        <name>Mn(2+)</name>
        <dbReference type="ChEBI" id="CHEBI:29035"/>
        <label>2</label>
    </ligand>
</feature>
<dbReference type="Pfam" id="PF01546">
    <property type="entry name" value="Peptidase_M20"/>
    <property type="match status" value="1"/>
</dbReference>
<organism evidence="4 5">
    <name type="scientific">Ensifer adhaerens</name>
    <name type="common">Sinorhizobium morelense</name>
    <dbReference type="NCBI Taxonomy" id="106592"/>
    <lineage>
        <taxon>Bacteria</taxon>
        <taxon>Pseudomonadati</taxon>
        <taxon>Pseudomonadota</taxon>
        <taxon>Alphaproteobacteria</taxon>
        <taxon>Hyphomicrobiales</taxon>
        <taxon>Rhizobiaceae</taxon>
        <taxon>Sinorhizobium/Ensifer group</taxon>
        <taxon>Ensifer</taxon>
    </lineage>
</organism>
<dbReference type="PATRIC" id="fig|106592.7.peg.1596"/>
<reference evidence="5" key="1">
    <citation type="submission" date="2015-07" db="EMBL/GenBank/DDBJ databases">
        <title>Whole genome sequence of an Ensifer adhaerens strain isolated from a cave pool in the Wind Cave National Park.</title>
        <authorList>
            <person name="Eng W.W.H."/>
            <person name="Gan H.M."/>
            <person name="Barton H.A."/>
            <person name="Savka M.A."/>
        </authorList>
    </citation>
    <scope>NUCLEOTIDE SEQUENCE [LARGE SCALE GENOMIC DNA]</scope>
    <source>
        <strain evidence="5">SD006</strain>
    </source>
</reference>
<dbReference type="SUPFAM" id="SSF53187">
    <property type="entry name" value="Zn-dependent exopeptidases"/>
    <property type="match status" value="1"/>
</dbReference>
<evidence type="ECO:0000313" key="5">
    <source>
        <dbReference type="Proteomes" id="UP000037425"/>
    </source>
</evidence>
<dbReference type="AlphaFoldDB" id="A0A0L8BRE8"/>
<dbReference type="FunFam" id="3.30.70.360:FF:000001">
    <property type="entry name" value="N-acetyldiaminopimelate deacetylase"/>
    <property type="match status" value="1"/>
</dbReference>
<dbReference type="Gene3D" id="3.40.630.10">
    <property type="entry name" value="Zn peptidases"/>
    <property type="match status" value="1"/>
</dbReference>
<keyword evidence="2" id="KW-0479">Metal-binding</keyword>
<accession>A0A0L8BRE8</accession>
<proteinExistence type="predicted"/>
<gene>
    <name evidence="4" type="ORF">AC244_18945</name>
</gene>
<feature type="binding site" evidence="2">
    <location>
        <position position="357"/>
    </location>
    <ligand>
        <name>Mn(2+)</name>
        <dbReference type="ChEBI" id="CHEBI:29035"/>
        <label>2</label>
    </ligand>
</feature>
<comment type="cofactor">
    <cofactor evidence="2">
        <name>Mn(2+)</name>
        <dbReference type="ChEBI" id="CHEBI:29035"/>
    </cofactor>
    <text evidence="2">The Mn(2+) ion enhances activity.</text>
</comment>
<dbReference type="Gene3D" id="3.30.70.360">
    <property type="match status" value="1"/>
</dbReference>
<dbReference type="NCBIfam" id="TIGR01891">
    <property type="entry name" value="amidohydrolases"/>
    <property type="match status" value="1"/>
</dbReference>
<evidence type="ECO:0000256" key="2">
    <source>
        <dbReference type="PIRSR" id="PIRSR005962-1"/>
    </source>
</evidence>
<dbReference type="GO" id="GO:0046872">
    <property type="term" value="F:metal ion binding"/>
    <property type="evidence" value="ECO:0007669"/>
    <property type="project" value="UniProtKB-KW"/>
</dbReference>
<evidence type="ECO:0000256" key="1">
    <source>
        <dbReference type="ARBA" id="ARBA00022801"/>
    </source>
</evidence>
<feature type="domain" description="Peptidase M20 dimerisation" evidence="3">
    <location>
        <begin position="185"/>
        <end position="278"/>
    </location>
</feature>
<dbReference type="PANTHER" id="PTHR11014">
    <property type="entry name" value="PEPTIDASE M20 FAMILY MEMBER"/>
    <property type="match status" value="1"/>
</dbReference>
<feature type="binding site" evidence="2">
    <location>
        <position position="161"/>
    </location>
    <ligand>
        <name>Mn(2+)</name>
        <dbReference type="ChEBI" id="CHEBI:29035"/>
        <label>2</label>
    </ligand>
</feature>
<dbReference type="CDD" id="cd05666">
    <property type="entry name" value="M20_Acy1-like"/>
    <property type="match status" value="1"/>
</dbReference>
<dbReference type="PIRSF" id="PIRSF005962">
    <property type="entry name" value="Pept_M20D_amidohydro"/>
    <property type="match status" value="1"/>
</dbReference>
<dbReference type="InterPro" id="IPR017439">
    <property type="entry name" value="Amidohydrolase"/>
</dbReference>
<keyword evidence="2" id="KW-0464">Manganese</keyword>
<evidence type="ECO:0000313" key="4">
    <source>
        <dbReference type="EMBL" id="KOF17292.1"/>
    </source>
</evidence>
<dbReference type="PANTHER" id="PTHR11014:SF63">
    <property type="entry name" value="METALLOPEPTIDASE, PUTATIVE (AFU_ORTHOLOGUE AFUA_6G09600)-RELATED"/>
    <property type="match status" value="1"/>
</dbReference>
<name>A0A0L8BRE8_ENSAD</name>
<evidence type="ECO:0000259" key="3">
    <source>
        <dbReference type="Pfam" id="PF07687"/>
    </source>
</evidence>
<dbReference type="GO" id="GO:0050118">
    <property type="term" value="F:N-acetyldiaminopimelate deacetylase activity"/>
    <property type="evidence" value="ECO:0007669"/>
    <property type="project" value="UniProtKB-ARBA"/>
</dbReference>
<dbReference type="InterPro" id="IPR036264">
    <property type="entry name" value="Bact_exopeptidase_dim_dom"/>
</dbReference>
<comment type="caution">
    <text evidence="4">The sequence shown here is derived from an EMBL/GenBank/DDBJ whole genome shotgun (WGS) entry which is preliminary data.</text>
</comment>
<dbReference type="GO" id="GO:0019877">
    <property type="term" value="P:diaminopimelate biosynthetic process"/>
    <property type="evidence" value="ECO:0007669"/>
    <property type="project" value="UniProtKB-ARBA"/>
</dbReference>
<dbReference type="InterPro" id="IPR011650">
    <property type="entry name" value="Peptidase_M20_dimer"/>
</dbReference>
<dbReference type="Proteomes" id="UP000037425">
    <property type="component" value="Unassembled WGS sequence"/>
</dbReference>
<dbReference type="RefSeq" id="WP_053250375.1">
    <property type="nucleotide sequence ID" value="NZ_LGAP01000012.1"/>
</dbReference>
<feature type="binding site" evidence="2">
    <location>
        <position position="135"/>
    </location>
    <ligand>
        <name>Mn(2+)</name>
        <dbReference type="ChEBI" id="CHEBI:29035"/>
        <label>2</label>
    </ligand>
</feature>
<keyword evidence="1" id="KW-0378">Hydrolase</keyword>
<dbReference type="SUPFAM" id="SSF55031">
    <property type="entry name" value="Bacterial exopeptidase dimerisation domain"/>
    <property type="match status" value="1"/>
</dbReference>
<protein>
    <submittedName>
        <fullName evidence="4">Peptidase M20</fullName>
    </submittedName>
</protein>